<evidence type="ECO:0000313" key="4">
    <source>
        <dbReference type="EMBL" id="OXA56745.1"/>
    </source>
</evidence>
<name>A0A226EGK3_FOLCA</name>
<evidence type="ECO:0000256" key="2">
    <source>
        <dbReference type="ARBA" id="ARBA00023121"/>
    </source>
</evidence>
<dbReference type="PRINTS" id="PR00178">
    <property type="entry name" value="FATTYACIDBP"/>
</dbReference>
<dbReference type="Gene3D" id="2.40.128.20">
    <property type="match status" value="1"/>
</dbReference>
<organism evidence="4 5">
    <name type="scientific">Folsomia candida</name>
    <name type="common">Springtail</name>
    <dbReference type="NCBI Taxonomy" id="158441"/>
    <lineage>
        <taxon>Eukaryota</taxon>
        <taxon>Metazoa</taxon>
        <taxon>Ecdysozoa</taxon>
        <taxon>Arthropoda</taxon>
        <taxon>Hexapoda</taxon>
        <taxon>Collembola</taxon>
        <taxon>Entomobryomorpha</taxon>
        <taxon>Isotomoidea</taxon>
        <taxon>Isotomidae</taxon>
        <taxon>Proisotominae</taxon>
        <taxon>Folsomia</taxon>
    </lineage>
</organism>
<dbReference type="GO" id="GO:0008289">
    <property type="term" value="F:lipid binding"/>
    <property type="evidence" value="ECO:0007669"/>
    <property type="project" value="UniProtKB-KW"/>
</dbReference>
<dbReference type="AlphaFoldDB" id="A0A226EGK3"/>
<sequence>MVSIVGKYEFDQSDVKDDNDYLKSLGVGLVLRKVLTTARPKLEILYAPDTDEWCIKTATTFKTTTFRFKVGQKVEDETFDARKCTTMGEIFADDKIVLHQTCEEGPNVIVVKEKFDGDKLRMTLIADNVSTTQIFKRVTPA</sequence>
<keyword evidence="2" id="KW-0446">Lipid-binding</keyword>
<dbReference type="InterPro" id="IPR012674">
    <property type="entry name" value="Calycin"/>
</dbReference>
<comment type="similarity">
    <text evidence="1">Belongs to the calycin superfamily. Fatty-acid binding protein (FABP) family.</text>
</comment>
<accession>A0A226EGK3</accession>
<feature type="domain" description="Lipocalin/cytosolic fatty-acid binding" evidence="3">
    <location>
        <begin position="12"/>
        <end position="124"/>
    </location>
</feature>
<dbReference type="InterPro" id="IPR000566">
    <property type="entry name" value="Lipocln_cytosolic_FA-bd_dom"/>
</dbReference>
<protein>
    <submittedName>
        <fullName evidence="4">Cellular retinoic acid-binding protein 1</fullName>
    </submittedName>
</protein>
<gene>
    <name evidence="4" type="ORF">Fcan01_07750</name>
</gene>
<keyword evidence="5" id="KW-1185">Reference proteome</keyword>
<dbReference type="InterPro" id="IPR031259">
    <property type="entry name" value="ILBP"/>
</dbReference>
<dbReference type="PANTHER" id="PTHR11955">
    <property type="entry name" value="FATTY ACID BINDING PROTEIN"/>
    <property type="match status" value="1"/>
</dbReference>
<dbReference type="InterPro" id="IPR000463">
    <property type="entry name" value="Fatty_acid-bd"/>
</dbReference>
<dbReference type="SUPFAM" id="SSF50814">
    <property type="entry name" value="Lipocalins"/>
    <property type="match status" value="1"/>
</dbReference>
<evidence type="ECO:0000313" key="5">
    <source>
        <dbReference type="Proteomes" id="UP000198287"/>
    </source>
</evidence>
<dbReference type="OrthoDB" id="354351at2759"/>
<proteinExistence type="inferred from homology"/>
<comment type="caution">
    <text evidence="4">The sequence shown here is derived from an EMBL/GenBank/DDBJ whole genome shotgun (WGS) entry which is preliminary data.</text>
</comment>
<dbReference type="Proteomes" id="UP000198287">
    <property type="component" value="Unassembled WGS sequence"/>
</dbReference>
<dbReference type="EMBL" id="LNIX01000003">
    <property type="protein sequence ID" value="OXA56745.1"/>
    <property type="molecule type" value="Genomic_DNA"/>
</dbReference>
<dbReference type="Pfam" id="PF00061">
    <property type="entry name" value="Lipocalin"/>
    <property type="match status" value="1"/>
</dbReference>
<evidence type="ECO:0000256" key="1">
    <source>
        <dbReference type="ARBA" id="ARBA00008390"/>
    </source>
</evidence>
<evidence type="ECO:0000259" key="3">
    <source>
        <dbReference type="Pfam" id="PF00061"/>
    </source>
</evidence>
<reference evidence="4 5" key="1">
    <citation type="submission" date="2015-12" db="EMBL/GenBank/DDBJ databases">
        <title>The genome of Folsomia candida.</title>
        <authorList>
            <person name="Faddeeva A."/>
            <person name="Derks M.F."/>
            <person name="Anvar Y."/>
            <person name="Smit S."/>
            <person name="Van Straalen N."/>
            <person name="Roelofs D."/>
        </authorList>
    </citation>
    <scope>NUCLEOTIDE SEQUENCE [LARGE SCALE GENOMIC DNA]</scope>
    <source>
        <strain evidence="4 5">VU population</strain>
        <tissue evidence="4">Whole body</tissue>
    </source>
</reference>